<dbReference type="PANTHER" id="PTHR11079">
    <property type="entry name" value="CYTOSINE DEAMINASE FAMILY MEMBER"/>
    <property type="match status" value="1"/>
</dbReference>
<dbReference type="PANTHER" id="PTHR11079:SF161">
    <property type="entry name" value="CMP_DCMP-TYPE DEAMINASE DOMAIN-CONTAINING PROTEIN"/>
    <property type="match status" value="1"/>
</dbReference>
<keyword evidence="2" id="KW-0378">Hydrolase</keyword>
<evidence type="ECO:0000259" key="1">
    <source>
        <dbReference type="PROSITE" id="PS51747"/>
    </source>
</evidence>
<dbReference type="InterPro" id="IPR016193">
    <property type="entry name" value="Cytidine_deaminase-like"/>
</dbReference>
<gene>
    <name evidence="2" type="ORF">ACFFQV_12270</name>
</gene>
<organism evidence="2 3">
    <name type="scientific">Agromyces lapidis</name>
    <dbReference type="NCBI Taxonomy" id="279574"/>
    <lineage>
        <taxon>Bacteria</taxon>
        <taxon>Bacillati</taxon>
        <taxon>Actinomycetota</taxon>
        <taxon>Actinomycetes</taxon>
        <taxon>Micrococcales</taxon>
        <taxon>Microbacteriaceae</taxon>
        <taxon>Agromyces</taxon>
    </lineage>
</organism>
<dbReference type="Gene3D" id="3.40.140.10">
    <property type="entry name" value="Cytidine Deaminase, domain 2"/>
    <property type="match status" value="1"/>
</dbReference>
<dbReference type="EC" id="3.5.4.33" evidence="2"/>
<dbReference type="CDD" id="cd01285">
    <property type="entry name" value="nucleoside_deaminase"/>
    <property type="match status" value="1"/>
</dbReference>
<protein>
    <submittedName>
        <fullName evidence="2">Nucleoside deaminase</fullName>
        <ecNumber evidence="2">3.5.4.33</ecNumber>
    </submittedName>
</protein>
<dbReference type="GO" id="GO:0052717">
    <property type="term" value="F:tRNA-specific adenosine-34 deaminase activity"/>
    <property type="evidence" value="ECO:0007669"/>
    <property type="project" value="UniProtKB-EC"/>
</dbReference>
<comment type="caution">
    <text evidence="2">The sequence shown here is derived from an EMBL/GenBank/DDBJ whole genome shotgun (WGS) entry which is preliminary data.</text>
</comment>
<dbReference type="Pfam" id="PF00383">
    <property type="entry name" value="dCMP_cyt_deam_1"/>
    <property type="match status" value="1"/>
</dbReference>
<name>A0ABV5SRU8_9MICO</name>
<dbReference type="SUPFAM" id="SSF53927">
    <property type="entry name" value="Cytidine deaminase-like"/>
    <property type="match status" value="1"/>
</dbReference>
<dbReference type="Proteomes" id="UP001589667">
    <property type="component" value="Unassembled WGS sequence"/>
</dbReference>
<evidence type="ECO:0000313" key="2">
    <source>
        <dbReference type="EMBL" id="MFB9643063.1"/>
    </source>
</evidence>
<accession>A0ABV5SRU8</accession>
<dbReference type="PROSITE" id="PS51747">
    <property type="entry name" value="CYT_DCMP_DEAMINASES_2"/>
    <property type="match status" value="1"/>
</dbReference>
<feature type="domain" description="CMP/dCMP-type deaminase" evidence="1">
    <location>
        <begin position="12"/>
        <end position="125"/>
    </location>
</feature>
<proteinExistence type="predicted"/>
<reference evidence="2 3" key="1">
    <citation type="submission" date="2024-09" db="EMBL/GenBank/DDBJ databases">
        <authorList>
            <person name="Sun Q."/>
            <person name="Mori K."/>
        </authorList>
    </citation>
    <scope>NUCLEOTIDE SEQUENCE [LARGE SCALE GENOMIC DNA]</scope>
    <source>
        <strain evidence="2 3">JCM 14321</strain>
    </source>
</reference>
<evidence type="ECO:0000313" key="3">
    <source>
        <dbReference type="Proteomes" id="UP001589667"/>
    </source>
</evidence>
<dbReference type="InterPro" id="IPR002125">
    <property type="entry name" value="CMP_dCMP_dom"/>
</dbReference>
<dbReference type="RefSeq" id="WP_157422274.1">
    <property type="nucleotide sequence ID" value="NZ_BAAANI010000002.1"/>
</dbReference>
<sequence length="170" mass="18250">MNLGPTPDATGDDTAARLAQAVELATENVRNAGGPFGAIVVTADGRSFDGVNRVTANLDPTAHAEITAIRAACRGIGDFDLSGGTLYSSCEPCPMCLAAALWARLDRVVFAATRDDAADAGFDDARFYRYFDDDGEEARSIMPVARLELGGERRLAPFAEWKRTADRIEY</sequence>
<keyword evidence="3" id="KW-1185">Reference proteome</keyword>
<dbReference type="EMBL" id="JBHMBL010000002">
    <property type="protein sequence ID" value="MFB9643063.1"/>
    <property type="molecule type" value="Genomic_DNA"/>
</dbReference>